<gene>
    <name evidence="2" type="ORF">THIOM_003313</name>
</gene>
<evidence type="ECO:0000313" key="2">
    <source>
        <dbReference type="EMBL" id="OAD20948.1"/>
    </source>
</evidence>
<dbReference type="EMBL" id="LUTY01001984">
    <property type="protein sequence ID" value="OAD20948.1"/>
    <property type="molecule type" value="Genomic_DNA"/>
</dbReference>
<comment type="caution">
    <text evidence="2">The sequence shown here is derived from an EMBL/GenBank/DDBJ whole genome shotgun (WGS) entry which is preliminary data.</text>
</comment>
<accession>A0A176RZ40</accession>
<feature type="non-terminal residue" evidence="2">
    <location>
        <position position="1"/>
    </location>
</feature>
<dbReference type="Proteomes" id="UP000076962">
    <property type="component" value="Unassembled WGS sequence"/>
</dbReference>
<dbReference type="InterPro" id="IPR029492">
    <property type="entry name" value="DUF4435"/>
</dbReference>
<evidence type="ECO:0000259" key="1">
    <source>
        <dbReference type="Pfam" id="PF14491"/>
    </source>
</evidence>
<evidence type="ECO:0000313" key="3">
    <source>
        <dbReference type="Proteomes" id="UP000076962"/>
    </source>
</evidence>
<name>A0A176RZ40_9GAMM</name>
<protein>
    <recommendedName>
        <fullName evidence="1">DUF4435 domain-containing protein</fullName>
    </recommendedName>
</protein>
<keyword evidence="3" id="KW-1185">Reference proteome</keyword>
<dbReference type="AlphaFoldDB" id="A0A176RZ40"/>
<feature type="domain" description="DUF4435" evidence="1">
    <location>
        <begin position="27"/>
        <end position="151"/>
    </location>
</feature>
<reference evidence="2 3" key="1">
    <citation type="submission" date="2016-05" db="EMBL/GenBank/DDBJ databases">
        <title>Single-cell genome of chain-forming Candidatus Thiomargarita nelsonii and comparison to other large sulfur-oxidizing bacteria.</title>
        <authorList>
            <person name="Winkel M."/>
            <person name="Salman V."/>
            <person name="Woyke T."/>
            <person name="Schulz-Vogt H."/>
            <person name="Richter M."/>
            <person name="Flood B."/>
            <person name="Bailey J."/>
            <person name="Amann R."/>
            <person name="Mussmann M."/>
        </authorList>
    </citation>
    <scope>NUCLEOTIDE SEQUENCE [LARGE SCALE GENOMIC DNA]</scope>
    <source>
        <strain evidence="2 3">THI036</strain>
    </source>
</reference>
<dbReference type="Pfam" id="PF14491">
    <property type="entry name" value="DUF4435"/>
    <property type="match status" value="1"/>
</dbReference>
<proteinExistence type="predicted"/>
<organism evidence="2 3">
    <name type="scientific">Candidatus Thiomargarita nelsonii</name>
    <dbReference type="NCBI Taxonomy" id="1003181"/>
    <lineage>
        <taxon>Bacteria</taxon>
        <taxon>Pseudomonadati</taxon>
        <taxon>Pseudomonadota</taxon>
        <taxon>Gammaproteobacteria</taxon>
        <taxon>Thiotrichales</taxon>
        <taxon>Thiotrichaceae</taxon>
        <taxon>Thiomargarita</taxon>
    </lineage>
</organism>
<sequence length="189" mass="22356">SIREHITPDRIANAIRQDKSYQGTYLIVEGKSDYWFYTKFIDKKACQVEMAYGYLKVIAVINNLEQTNYQKALGIIDADFRRLENETLVSNNILMTDVHDLETMIIQSPVFEQVIESYYVKERYEAFIAKKQDHLRNILLHLAKPIAYLKWINKIHDYGLLFKPQKETDKPLDYTKFIEKSNLTFKGYE</sequence>